<keyword evidence="5" id="KW-1185">Reference proteome</keyword>
<dbReference type="STRING" id="889453.SAMN03080601_01884"/>
<accession>A0A1T5GMZ8</accession>
<evidence type="ECO:0000256" key="1">
    <source>
        <dbReference type="ARBA" id="ARBA00022741"/>
    </source>
</evidence>
<name>A0A1T5GMZ8_9BACT</name>
<dbReference type="PANTHER" id="PTHR24220:SF659">
    <property type="entry name" value="TRANSPORTER, PUTATIVE-RELATED"/>
    <property type="match status" value="1"/>
</dbReference>
<proteinExistence type="predicted"/>
<sequence>MIITKELKFTYPGTATLSFKDFSLTAGQQILIKGESGSGKTTLLHLLSGILTPDSGIIEVDEVRVDQLRAHQRDSFRANHIGLIFQRNLFIKSISMYKNMLLAQHIAQSKEDREILMEILEELGISNLSGKKPHHLSQGEQQRFSIARALVNNPKVVLADEPTSSLDDVNCHRFSQMLKSICEKYNITLLIATHDSRLEQQFNCVIELNESK</sequence>
<dbReference type="Proteomes" id="UP000191055">
    <property type="component" value="Unassembled WGS sequence"/>
</dbReference>
<dbReference type="PANTHER" id="PTHR24220">
    <property type="entry name" value="IMPORT ATP-BINDING PROTEIN"/>
    <property type="match status" value="1"/>
</dbReference>
<dbReference type="RefSeq" id="WP_079557630.1">
    <property type="nucleotide sequence ID" value="NZ_CP021904.1"/>
</dbReference>
<dbReference type="GO" id="GO:0005886">
    <property type="term" value="C:plasma membrane"/>
    <property type="evidence" value="ECO:0007669"/>
    <property type="project" value="TreeGrafter"/>
</dbReference>
<dbReference type="InterPro" id="IPR017871">
    <property type="entry name" value="ABC_transporter-like_CS"/>
</dbReference>
<organism evidence="4 5">
    <name type="scientific">Alkalitalea saponilacus</name>
    <dbReference type="NCBI Taxonomy" id="889453"/>
    <lineage>
        <taxon>Bacteria</taxon>
        <taxon>Pseudomonadati</taxon>
        <taxon>Bacteroidota</taxon>
        <taxon>Bacteroidia</taxon>
        <taxon>Marinilabiliales</taxon>
        <taxon>Marinilabiliaceae</taxon>
        <taxon>Alkalitalea</taxon>
    </lineage>
</organism>
<dbReference type="AlphaFoldDB" id="A0A1T5GMZ8"/>
<dbReference type="InterPro" id="IPR025662">
    <property type="entry name" value="Sigma_54_int_dom_ATP-bd_1"/>
</dbReference>
<evidence type="ECO:0000259" key="3">
    <source>
        <dbReference type="PROSITE" id="PS50893"/>
    </source>
</evidence>
<dbReference type="Gene3D" id="3.40.50.300">
    <property type="entry name" value="P-loop containing nucleotide triphosphate hydrolases"/>
    <property type="match status" value="1"/>
</dbReference>
<keyword evidence="2 4" id="KW-0067">ATP-binding</keyword>
<dbReference type="PROSITE" id="PS00675">
    <property type="entry name" value="SIGMA54_INTERACT_1"/>
    <property type="match status" value="1"/>
</dbReference>
<gene>
    <name evidence="4" type="ORF">SAMN03080601_01884</name>
</gene>
<dbReference type="InterPro" id="IPR027417">
    <property type="entry name" value="P-loop_NTPase"/>
</dbReference>
<dbReference type="OrthoDB" id="1114670at2"/>
<evidence type="ECO:0000313" key="4">
    <source>
        <dbReference type="EMBL" id="SKC09779.1"/>
    </source>
</evidence>
<dbReference type="GO" id="GO:0005524">
    <property type="term" value="F:ATP binding"/>
    <property type="evidence" value="ECO:0007669"/>
    <property type="project" value="UniProtKB-KW"/>
</dbReference>
<evidence type="ECO:0000313" key="5">
    <source>
        <dbReference type="Proteomes" id="UP000191055"/>
    </source>
</evidence>
<dbReference type="SMART" id="SM00382">
    <property type="entry name" value="AAA"/>
    <property type="match status" value="1"/>
</dbReference>
<dbReference type="GO" id="GO:0016887">
    <property type="term" value="F:ATP hydrolysis activity"/>
    <property type="evidence" value="ECO:0007669"/>
    <property type="project" value="InterPro"/>
</dbReference>
<dbReference type="InterPro" id="IPR003439">
    <property type="entry name" value="ABC_transporter-like_ATP-bd"/>
</dbReference>
<dbReference type="InterPro" id="IPR015854">
    <property type="entry name" value="ABC_transpr_LolD-like"/>
</dbReference>
<evidence type="ECO:0000256" key="2">
    <source>
        <dbReference type="ARBA" id="ARBA00022840"/>
    </source>
</evidence>
<dbReference type="EMBL" id="FUYV01000010">
    <property type="protein sequence ID" value="SKC09779.1"/>
    <property type="molecule type" value="Genomic_DNA"/>
</dbReference>
<dbReference type="SUPFAM" id="SSF52540">
    <property type="entry name" value="P-loop containing nucleoside triphosphate hydrolases"/>
    <property type="match status" value="1"/>
</dbReference>
<dbReference type="PROSITE" id="PS00211">
    <property type="entry name" value="ABC_TRANSPORTER_1"/>
    <property type="match status" value="1"/>
</dbReference>
<dbReference type="InterPro" id="IPR003593">
    <property type="entry name" value="AAA+_ATPase"/>
</dbReference>
<dbReference type="GO" id="GO:0022857">
    <property type="term" value="F:transmembrane transporter activity"/>
    <property type="evidence" value="ECO:0007669"/>
    <property type="project" value="TreeGrafter"/>
</dbReference>
<reference evidence="4 5" key="1">
    <citation type="submission" date="2017-02" db="EMBL/GenBank/DDBJ databases">
        <authorList>
            <person name="Peterson S.W."/>
        </authorList>
    </citation>
    <scope>NUCLEOTIDE SEQUENCE [LARGE SCALE GENOMIC DNA]</scope>
    <source>
        <strain evidence="4 5">DSM 24412</strain>
    </source>
</reference>
<dbReference type="KEGG" id="asx:CDL62_03430"/>
<keyword evidence="1" id="KW-0547">Nucleotide-binding</keyword>
<dbReference type="PROSITE" id="PS50893">
    <property type="entry name" value="ABC_TRANSPORTER_2"/>
    <property type="match status" value="1"/>
</dbReference>
<protein>
    <submittedName>
        <fullName evidence="4">Putative ABC transport system ATP-binding protein</fullName>
    </submittedName>
</protein>
<dbReference type="Pfam" id="PF00005">
    <property type="entry name" value="ABC_tran"/>
    <property type="match status" value="1"/>
</dbReference>
<feature type="domain" description="ABC transporter" evidence="3">
    <location>
        <begin position="2"/>
        <end position="211"/>
    </location>
</feature>